<dbReference type="AlphaFoldDB" id="A0A484L9G0"/>
<reference evidence="1 2" key="1">
    <citation type="submission" date="2018-04" db="EMBL/GenBank/DDBJ databases">
        <authorList>
            <person name="Vogel A."/>
        </authorList>
    </citation>
    <scope>NUCLEOTIDE SEQUENCE [LARGE SCALE GENOMIC DNA]</scope>
</reference>
<gene>
    <name evidence="1" type="ORF">CCAM_LOCUS14709</name>
</gene>
<organism evidence="1 2">
    <name type="scientific">Cuscuta campestris</name>
    <dbReference type="NCBI Taxonomy" id="132261"/>
    <lineage>
        <taxon>Eukaryota</taxon>
        <taxon>Viridiplantae</taxon>
        <taxon>Streptophyta</taxon>
        <taxon>Embryophyta</taxon>
        <taxon>Tracheophyta</taxon>
        <taxon>Spermatophyta</taxon>
        <taxon>Magnoliopsida</taxon>
        <taxon>eudicotyledons</taxon>
        <taxon>Gunneridae</taxon>
        <taxon>Pentapetalae</taxon>
        <taxon>asterids</taxon>
        <taxon>lamiids</taxon>
        <taxon>Solanales</taxon>
        <taxon>Convolvulaceae</taxon>
        <taxon>Cuscuteae</taxon>
        <taxon>Cuscuta</taxon>
        <taxon>Cuscuta subgen. Grammica</taxon>
        <taxon>Cuscuta sect. Cleistogrammica</taxon>
    </lineage>
</organism>
<keyword evidence="2" id="KW-1185">Reference proteome</keyword>
<name>A0A484L9G0_9ASTE</name>
<evidence type="ECO:0000313" key="2">
    <source>
        <dbReference type="Proteomes" id="UP000595140"/>
    </source>
</evidence>
<protein>
    <recommendedName>
        <fullName evidence="3">RNase H type-1 domain-containing protein</fullName>
    </recommendedName>
</protein>
<evidence type="ECO:0000313" key="1">
    <source>
        <dbReference type="EMBL" id="VFQ72933.1"/>
    </source>
</evidence>
<dbReference type="Proteomes" id="UP000595140">
    <property type="component" value="Unassembled WGS sequence"/>
</dbReference>
<sequence length="184" mass="20748">MGKGGNRASFISFQNWFQYRCQNDTLMELRTIAWTCWAIWKARNIATWDHKTLLPGELKKLVLSMEAQWSNKADAEQEHTSQRHDATFRAEAHRCFFDAATLDLEDSISFGCVLFDPGGVYVAAANGRKLGPLDPLLAEALACKETLAWLITRGIVIVLLIPLQDVPRPIWSHGAVHHQVVLHI</sequence>
<accession>A0A484L9G0</accession>
<proteinExistence type="predicted"/>
<dbReference type="OrthoDB" id="1742963at2759"/>
<evidence type="ECO:0008006" key="3">
    <source>
        <dbReference type="Google" id="ProtNLM"/>
    </source>
</evidence>
<dbReference type="EMBL" id="OOIL02001117">
    <property type="protein sequence ID" value="VFQ72933.1"/>
    <property type="molecule type" value="Genomic_DNA"/>
</dbReference>